<reference evidence="4 5" key="1">
    <citation type="submission" date="2018-06" db="EMBL/GenBank/DDBJ databases">
        <authorList>
            <consortium name="Pathogen Informatics"/>
            <person name="Doyle S."/>
        </authorList>
    </citation>
    <scope>NUCLEOTIDE SEQUENCE [LARGE SCALE GENOMIC DNA]</scope>
    <source>
        <strain evidence="4 5">NCTC13315</strain>
    </source>
</reference>
<feature type="domain" description="Deacetylase PdaC" evidence="3">
    <location>
        <begin position="28"/>
        <end position="114"/>
    </location>
</feature>
<dbReference type="AlphaFoldDB" id="A0A378I4E0"/>
<evidence type="ECO:0000313" key="4">
    <source>
        <dbReference type="EMBL" id="STX29551.1"/>
    </source>
</evidence>
<evidence type="ECO:0000256" key="1">
    <source>
        <dbReference type="SAM" id="SignalP"/>
    </source>
</evidence>
<dbReference type="Gene3D" id="3.90.640.20">
    <property type="entry name" value="Heat-shock cognate protein, ATPase"/>
    <property type="match status" value="1"/>
</dbReference>
<dbReference type="Pfam" id="PF13739">
    <property type="entry name" value="PdaC"/>
    <property type="match status" value="1"/>
</dbReference>
<name>A0A378I4E0_9GAMM</name>
<accession>A0A378I4E0</accession>
<protein>
    <submittedName>
        <fullName evidence="4">Endo-1,4-beta-xylanase</fullName>
    </submittedName>
</protein>
<sequence length="226" mass="25587">MYQLRILVLSFMLAFTSHIWAQPKTVAIKKETKNFILDVKYPQGFNKGQIDQAVKAFITKVKNAQDMSDSDPLTANLPGKNSLYIDYKIAFQNDHAVSLLFNISTYSRGAAHPNNTVKTMNFIDGKQIGLSNLFKPNTNYLTEIANYCRTKLLKMENADEKWVNEGTQAINKNYKNWNFNDQGLAIIFDTYQVAAYVYGPQTIIIPQSSLATSLRLDIQKAVWGNA</sequence>
<dbReference type="GO" id="GO:0045493">
    <property type="term" value="P:xylan catabolic process"/>
    <property type="evidence" value="ECO:0007669"/>
    <property type="project" value="UniProtKB-KW"/>
</dbReference>
<organism evidence="4 5">
    <name type="scientific">Legionella beliardensis</name>
    <dbReference type="NCBI Taxonomy" id="91822"/>
    <lineage>
        <taxon>Bacteria</taxon>
        <taxon>Pseudomonadati</taxon>
        <taxon>Pseudomonadota</taxon>
        <taxon>Gammaproteobacteria</taxon>
        <taxon>Legionellales</taxon>
        <taxon>Legionellaceae</taxon>
        <taxon>Legionella</taxon>
    </lineage>
</organism>
<dbReference type="OrthoDB" id="5637at2"/>
<evidence type="ECO:0000259" key="2">
    <source>
        <dbReference type="Pfam" id="PF11738"/>
    </source>
</evidence>
<keyword evidence="4" id="KW-0119">Carbohydrate metabolism</keyword>
<evidence type="ECO:0000259" key="3">
    <source>
        <dbReference type="Pfam" id="PF13739"/>
    </source>
</evidence>
<dbReference type="GO" id="GO:0016798">
    <property type="term" value="F:hydrolase activity, acting on glycosyl bonds"/>
    <property type="evidence" value="ECO:0007669"/>
    <property type="project" value="UniProtKB-KW"/>
</dbReference>
<keyword evidence="4" id="KW-0326">Glycosidase</keyword>
<feature type="signal peptide" evidence="1">
    <location>
        <begin position="1"/>
        <end position="21"/>
    </location>
</feature>
<dbReference type="RefSeq" id="WP_115303214.1">
    <property type="nucleotide sequence ID" value="NZ_CAAAHO010000002.1"/>
</dbReference>
<keyword evidence="1" id="KW-0732">Signal</keyword>
<dbReference type="InterPro" id="IPR021729">
    <property type="entry name" value="DUF3298"/>
</dbReference>
<feature type="domain" description="DUF3298" evidence="2">
    <location>
        <begin position="131"/>
        <end position="208"/>
    </location>
</feature>
<evidence type="ECO:0000313" key="5">
    <source>
        <dbReference type="Proteomes" id="UP000254968"/>
    </source>
</evidence>
<keyword evidence="4" id="KW-0624">Polysaccharide degradation</keyword>
<keyword evidence="5" id="KW-1185">Reference proteome</keyword>
<dbReference type="InterPro" id="IPR025303">
    <property type="entry name" value="PdaC"/>
</dbReference>
<dbReference type="InterPro" id="IPR037126">
    <property type="entry name" value="PdaC/RsiV-like_sf"/>
</dbReference>
<keyword evidence="4" id="KW-0378">Hydrolase</keyword>
<proteinExistence type="predicted"/>
<keyword evidence="4" id="KW-0858">Xylan degradation</keyword>
<dbReference type="Proteomes" id="UP000254968">
    <property type="component" value="Unassembled WGS sequence"/>
</dbReference>
<gene>
    <name evidence="4" type="primary">yjeA</name>
    <name evidence="4" type="ORF">NCTC13315_02094</name>
</gene>
<dbReference type="EMBL" id="UGNV01000001">
    <property type="protein sequence ID" value="STX29551.1"/>
    <property type="molecule type" value="Genomic_DNA"/>
</dbReference>
<feature type="chain" id="PRO_5016649192" evidence="1">
    <location>
        <begin position="22"/>
        <end position="226"/>
    </location>
</feature>
<dbReference type="Gene3D" id="3.30.565.40">
    <property type="entry name" value="Fervidobacterium nodosum Rt17-B1 like"/>
    <property type="match status" value="1"/>
</dbReference>
<dbReference type="Pfam" id="PF11738">
    <property type="entry name" value="DUF3298"/>
    <property type="match status" value="1"/>
</dbReference>